<evidence type="ECO:0000313" key="3">
    <source>
        <dbReference type="Proteomes" id="UP001337655"/>
    </source>
</evidence>
<dbReference type="AlphaFoldDB" id="A0AAV9P8F4"/>
<feature type="domain" description="C2H2-type" evidence="1">
    <location>
        <begin position="87"/>
        <end position="113"/>
    </location>
</feature>
<dbReference type="EMBL" id="JAVRRT010000011">
    <property type="protein sequence ID" value="KAK5167717.1"/>
    <property type="molecule type" value="Genomic_DNA"/>
</dbReference>
<comment type="caution">
    <text evidence="2">The sequence shown here is derived from an EMBL/GenBank/DDBJ whole genome shotgun (WGS) entry which is preliminary data.</text>
</comment>
<dbReference type="SMART" id="SM00355">
    <property type="entry name" value="ZnF_C2H2"/>
    <property type="match status" value="2"/>
</dbReference>
<gene>
    <name evidence="2" type="ORF">LTR77_007416</name>
</gene>
<proteinExistence type="predicted"/>
<reference evidence="2 3" key="1">
    <citation type="submission" date="2023-08" db="EMBL/GenBank/DDBJ databases">
        <title>Black Yeasts Isolated from many extreme environments.</title>
        <authorList>
            <person name="Coleine C."/>
            <person name="Stajich J.E."/>
            <person name="Selbmann L."/>
        </authorList>
    </citation>
    <scope>NUCLEOTIDE SEQUENCE [LARGE SCALE GENOMIC DNA]</scope>
    <source>
        <strain evidence="2 3">CCFEE 5935</strain>
    </source>
</reference>
<keyword evidence="3" id="KW-1185">Reference proteome</keyword>
<dbReference type="GeneID" id="89928752"/>
<name>A0AAV9P8F4_9PEZI</name>
<dbReference type="RefSeq" id="XP_064657423.1">
    <property type="nucleotide sequence ID" value="XM_064804653.1"/>
</dbReference>
<accession>A0AAV9P8F4</accession>
<dbReference type="Gene3D" id="3.30.160.60">
    <property type="entry name" value="Classic Zinc Finger"/>
    <property type="match status" value="1"/>
</dbReference>
<evidence type="ECO:0000313" key="2">
    <source>
        <dbReference type="EMBL" id="KAK5167717.1"/>
    </source>
</evidence>
<sequence>MDPYNLEGLDEEPRYWNGPYWLDDALAALPSSEEAEVVGLKLDTRAETSSHAFEALPTTSDSQLQDNVIVCNDVNAICPGRQPTKSLKCGVAGCTTDKLFDRKYELERHMKTHEVGSFLYTATGCKRDGRKPFNRRDKLQDHQRRVHGL</sequence>
<dbReference type="InterPro" id="IPR013087">
    <property type="entry name" value="Znf_C2H2_type"/>
</dbReference>
<feature type="domain" description="C2H2-type" evidence="1">
    <location>
        <begin position="118"/>
        <end position="147"/>
    </location>
</feature>
<dbReference type="Proteomes" id="UP001337655">
    <property type="component" value="Unassembled WGS sequence"/>
</dbReference>
<protein>
    <recommendedName>
        <fullName evidence="1">C2H2-type domain-containing protein</fullName>
    </recommendedName>
</protein>
<evidence type="ECO:0000259" key="1">
    <source>
        <dbReference type="SMART" id="SM00355"/>
    </source>
</evidence>
<organism evidence="2 3">
    <name type="scientific">Saxophila tyrrhenica</name>
    <dbReference type="NCBI Taxonomy" id="1690608"/>
    <lineage>
        <taxon>Eukaryota</taxon>
        <taxon>Fungi</taxon>
        <taxon>Dikarya</taxon>
        <taxon>Ascomycota</taxon>
        <taxon>Pezizomycotina</taxon>
        <taxon>Dothideomycetes</taxon>
        <taxon>Dothideomycetidae</taxon>
        <taxon>Mycosphaerellales</taxon>
        <taxon>Extremaceae</taxon>
        <taxon>Saxophila</taxon>
    </lineage>
</organism>